<dbReference type="GO" id="GO:0046872">
    <property type="term" value="F:metal ion binding"/>
    <property type="evidence" value="ECO:0007669"/>
    <property type="project" value="UniProtKB-KW"/>
</dbReference>
<keyword evidence="6" id="KW-1185">Reference proteome</keyword>
<evidence type="ECO:0000313" key="5">
    <source>
        <dbReference type="EMBL" id="GBM44242.1"/>
    </source>
</evidence>
<dbReference type="InterPro" id="IPR001030">
    <property type="entry name" value="Acoase/IPM_deHydtase_lsu_aba"/>
</dbReference>
<dbReference type="InterPro" id="IPR036008">
    <property type="entry name" value="Aconitase_4Fe-4S_dom"/>
</dbReference>
<dbReference type="GO" id="GO:0005829">
    <property type="term" value="C:cytosol"/>
    <property type="evidence" value="ECO:0007669"/>
    <property type="project" value="TreeGrafter"/>
</dbReference>
<keyword evidence="2" id="KW-0408">Iron</keyword>
<reference evidence="5 6" key="1">
    <citation type="journal article" date="2019" name="Sci. Rep.">
        <title>Orb-weaving spider Araneus ventricosus genome elucidates the spidroin gene catalogue.</title>
        <authorList>
            <person name="Kono N."/>
            <person name="Nakamura H."/>
            <person name="Ohtoshi R."/>
            <person name="Moran D.A.P."/>
            <person name="Shinohara A."/>
            <person name="Yoshida Y."/>
            <person name="Fujiwara M."/>
            <person name="Mori M."/>
            <person name="Tomita M."/>
            <person name="Arakawa K."/>
        </authorList>
    </citation>
    <scope>NUCLEOTIDE SEQUENCE [LARGE SCALE GENOMIC DNA]</scope>
</reference>
<evidence type="ECO:0000256" key="2">
    <source>
        <dbReference type="ARBA" id="ARBA00023004"/>
    </source>
</evidence>
<dbReference type="InterPro" id="IPR015931">
    <property type="entry name" value="Acnase/IPM_dHydase_lsu_aba_1/3"/>
</dbReference>
<dbReference type="GO" id="GO:0005739">
    <property type="term" value="C:mitochondrion"/>
    <property type="evidence" value="ECO:0007669"/>
    <property type="project" value="TreeGrafter"/>
</dbReference>
<sequence>MIWDGKGRFRMWILGGWLWKDVKKGEKNTIVSSYNRNFTGRNDANPATHAFVTSPELVVALSTAGRLDFNPMTDELPGANG</sequence>
<name>A0A4Y2FRT2_ARAVE</name>
<dbReference type="SUPFAM" id="SSF53732">
    <property type="entry name" value="Aconitase iron-sulfur domain"/>
    <property type="match status" value="1"/>
</dbReference>
<dbReference type="Gene3D" id="3.30.499.10">
    <property type="entry name" value="Aconitase, domain 3"/>
    <property type="match status" value="1"/>
</dbReference>
<keyword evidence="3" id="KW-0411">Iron-sulfur</keyword>
<accession>A0A4Y2FRT2</accession>
<dbReference type="GO" id="GO:0003994">
    <property type="term" value="F:aconitate hydratase activity"/>
    <property type="evidence" value="ECO:0007669"/>
    <property type="project" value="TreeGrafter"/>
</dbReference>
<dbReference type="Proteomes" id="UP000499080">
    <property type="component" value="Unassembled WGS sequence"/>
</dbReference>
<organism evidence="5 6">
    <name type="scientific">Araneus ventricosus</name>
    <name type="common">Orbweaver spider</name>
    <name type="synonym">Epeira ventricosa</name>
    <dbReference type="NCBI Taxonomy" id="182803"/>
    <lineage>
        <taxon>Eukaryota</taxon>
        <taxon>Metazoa</taxon>
        <taxon>Ecdysozoa</taxon>
        <taxon>Arthropoda</taxon>
        <taxon>Chelicerata</taxon>
        <taxon>Arachnida</taxon>
        <taxon>Araneae</taxon>
        <taxon>Araneomorphae</taxon>
        <taxon>Entelegynae</taxon>
        <taxon>Araneoidea</taxon>
        <taxon>Araneidae</taxon>
        <taxon>Araneus</taxon>
    </lineage>
</organism>
<dbReference type="OrthoDB" id="2224430at2759"/>
<comment type="caution">
    <text evidence="5">The sequence shown here is derived from an EMBL/GenBank/DDBJ whole genome shotgun (WGS) entry which is preliminary data.</text>
</comment>
<evidence type="ECO:0000259" key="4">
    <source>
        <dbReference type="Pfam" id="PF00330"/>
    </source>
</evidence>
<evidence type="ECO:0000256" key="1">
    <source>
        <dbReference type="ARBA" id="ARBA00022723"/>
    </source>
</evidence>
<gene>
    <name evidence="5" type="primary">aco-2_2</name>
    <name evidence="5" type="ORF">AVEN_25787_1</name>
</gene>
<dbReference type="Pfam" id="PF00330">
    <property type="entry name" value="Aconitase"/>
    <property type="match status" value="1"/>
</dbReference>
<dbReference type="EMBL" id="BGPR01097081">
    <property type="protein sequence ID" value="GBM44242.1"/>
    <property type="molecule type" value="Genomic_DNA"/>
</dbReference>
<dbReference type="PANTHER" id="PTHR43160">
    <property type="entry name" value="ACONITATE HYDRATASE B"/>
    <property type="match status" value="1"/>
</dbReference>
<evidence type="ECO:0000313" key="6">
    <source>
        <dbReference type="Proteomes" id="UP000499080"/>
    </source>
</evidence>
<feature type="domain" description="Aconitase/3-isopropylmalate dehydratase large subunit alpha/beta/alpha" evidence="4">
    <location>
        <begin position="20"/>
        <end position="65"/>
    </location>
</feature>
<dbReference type="InterPro" id="IPR050926">
    <property type="entry name" value="Aconitase/IPM_isomerase"/>
</dbReference>
<protein>
    <submittedName>
        <fullName evidence="5">Putative aconitate hydratase, mitochondrial</fullName>
    </submittedName>
</protein>
<dbReference type="AlphaFoldDB" id="A0A4Y2FRT2"/>
<keyword evidence="1" id="KW-0479">Metal-binding</keyword>
<evidence type="ECO:0000256" key="3">
    <source>
        <dbReference type="ARBA" id="ARBA00023014"/>
    </source>
</evidence>
<dbReference type="GO" id="GO:0006099">
    <property type="term" value="P:tricarboxylic acid cycle"/>
    <property type="evidence" value="ECO:0007669"/>
    <property type="project" value="TreeGrafter"/>
</dbReference>
<dbReference type="PANTHER" id="PTHR43160:SF3">
    <property type="entry name" value="ACONITATE HYDRATASE, MITOCHONDRIAL"/>
    <property type="match status" value="1"/>
</dbReference>
<dbReference type="GO" id="GO:0051539">
    <property type="term" value="F:4 iron, 4 sulfur cluster binding"/>
    <property type="evidence" value="ECO:0007669"/>
    <property type="project" value="TreeGrafter"/>
</dbReference>
<proteinExistence type="predicted"/>